<accession>A0A7G9YYY9</accession>
<name>A0A7G9YYY9_9EURY</name>
<sequence length="227" mass="24762">MRMNENVRLIGILVLAMLVLASVQVVSAETAQSWHLLGEDHEYKGTAAADGTDHLIDCNMSKTLTSSKTSKTLAHTETMWWYAEYPAQCDLTFPAGGDWIVRIDHEKKSGWNWYAGVYKVDSDGTAISFASGTAPVSNTESGVTTITCHQSAAQTFNIASGDRLALRIKHDNSTGEVTTYFYKGTHLSNLTSPSSDPGYPVPELPTIILFSSGLIALAGYVLLKRRR</sequence>
<gene>
    <name evidence="2" type="ORF">HNLOENAD_00023</name>
</gene>
<organism evidence="2">
    <name type="scientific">Candidatus Methanophagaceae archaeon ANME-1 ERB6</name>
    <dbReference type="NCBI Taxonomy" id="2759912"/>
    <lineage>
        <taxon>Archaea</taxon>
        <taxon>Methanobacteriati</taxon>
        <taxon>Methanobacteriota</taxon>
        <taxon>Stenosarchaea group</taxon>
        <taxon>Methanomicrobia</taxon>
        <taxon>Candidatus Methanophagales</taxon>
        <taxon>Candidatus Methanophagaceae</taxon>
    </lineage>
</organism>
<reference evidence="2" key="1">
    <citation type="submission" date="2020-06" db="EMBL/GenBank/DDBJ databases">
        <title>Unique genomic features of the anaerobic methanotrophic archaea.</title>
        <authorList>
            <person name="Chadwick G.L."/>
            <person name="Skennerton C.T."/>
            <person name="Laso-Perez R."/>
            <person name="Leu A.O."/>
            <person name="Speth D.R."/>
            <person name="Yu H."/>
            <person name="Morgan-Lang C."/>
            <person name="Hatzenpichler R."/>
            <person name="Goudeau D."/>
            <person name="Malmstrom R."/>
            <person name="Brazelton W.J."/>
            <person name="Woyke T."/>
            <person name="Hallam S.J."/>
            <person name="Tyson G.W."/>
            <person name="Wegener G."/>
            <person name="Boetius A."/>
            <person name="Orphan V."/>
        </authorList>
    </citation>
    <scope>NUCLEOTIDE SEQUENCE</scope>
</reference>
<dbReference type="EMBL" id="MT631534">
    <property type="protein sequence ID" value="QNO53223.1"/>
    <property type="molecule type" value="Genomic_DNA"/>
</dbReference>
<keyword evidence="1" id="KW-0812">Transmembrane</keyword>
<keyword evidence="1" id="KW-0472">Membrane</keyword>
<feature type="transmembrane region" description="Helical" evidence="1">
    <location>
        <begin position="204"/>
        <end position="223"/>
    </location>
</feature>
<evidence type="ECO:0000313" key="2">
    <source>
        <dbReference type="EMBL" id="QNO53223.1"/>
    </source>
</evidence>
<keyword evidence="1" id="KW-1133">Transmembrane helix</keyword>
<dbReference type="AlphaFoldDB" id="A0A7G9YYY9"/>
<protein>
    <submittedName>
        <fullName evidence="2">Uncharacterized protein</fullName>
    </submittedName>
</protein>
<evidence type="ECO:0000256" key="1">
    <source>
        <dbReference type="SAM" id="Phobius"/>
    </source>
</evidence>
<proteinExistence type="predicted"/>